<name>A0AAW0S1F7_9HYPO</name>
<evidence type="ECO:0000313" key="1">
    <source>
        <dbReference type="EMBL" id="KAK8147656.1"/>
    </source>
</evidence>
<dbReference type="EMBL" id="JAAHCF010000134">
    <property type="protein sequence ID" value="KAK8147656.1"/>
    <property type="molecule type" value="Genomic_DNA"/>
</dbReference>
<evidence type="ECO:0000313" key="2">
    <source>
        <dbReference type="Proteomes" id="UP001397290"/>
    </source>
</evidence>
<keyword evidence="2" id="KW-1185">Reference proteome</keyword>
<dbReference type="AlphaFoldDB" id="A0AAW0S1F7"/>
<dbReference type="Proteomes" id="UP001397290">
    <property type="component" value="Unassembled WGS sequence"/>
</dbReference>
<proteinExistence type="predicted"/>
<comment type="caution">
    <text evidence="1">The sequence shown here is derived from an EMBL/GenBank/DDBJ whole genome shotgun (WGS) entry which is preliminary data.</text>
</comment>
<accession>A0AAW0S1F7</accession>
<protein>
    <submittedName>
        <fullName evidence="1">Uncharacterized protein</fullName>
    </submittedName>
</protein>
<sequence length="52" mass="5735">MTEIRLISATAYGSSVTYGARYPDSIPTTPFLDAFWKSDNILLHAASNNEMP</sequence>
<feature type="non-terminal residue" evidence="1">
    <location>
        <position position="52"/>
    </location>
</feature>
<organism evidence="1 2">
    <name type="scientific">Beauveria asiatica</name>
    <dbReference type="NCBI Taxonomy" id="1069075"/>
    <lineage>
        <taxon>Eukaryota</taxon>
        <taxon>Fungi</taxon>
        <taxon>Dikarya</taxon>
        <taxon>Ascomycota</taxon>
        <taxon>Pezizomycotina</taxon>
        <taxon>Sordariomycetes</taxon>
        <taxon>Hypocreomycetidae</taxon>
        <taxon>Hypocreales</taxon>
        <taxon>Cordycipitaceae</taxon>
        <taxon>Beauveria</taxon>
    </lineage>
</organism>
<gene>
    <name evidence="1" type="ORF">G3M48_001269</name>
</gene>
<reference evidence="1 2" key="1">
    <citation type="submission" date="2020-02" db="EMBL/GenBank/DDBJ databases">
        <title>Comparative genomics of the hypocrealean fungal genus Beauvera.</title>
        <authorList>
            <person name="Showalter D.N."/>
            <person name="Bushley K.E."/>
            <person name="Rehner S.A."/>
        </authorList>
    </citation>
    <scope>NUCLEOTIDE SEQUENCE [LARGE SCALE GENOMIC DNA]</scope>
    <source>
        <strain evidence="1 2">ARSEF4384</strain>
    </source>
</reference>